<organism evidence="2 3">
    <name type="scientific">Pseudochelatococcus contaminans</name>
    <dbReference type="NCBI Taxonomy" id="1538103"/>
    <lineage>
        <taxon>Bacteria</taxon>
        <taxon>Pseudomonadati</taxon>
        <taxon>Pseudomonadota</taxon>
        <taxon>Alphaproteobacteria</taxon>
        <taxon>Hyphomicrobiales</taxon>
        <taxon>Chelatococcaceae</taxon>
        <taxon>Pseudochelatococcus</taxon>
    </lineage>
</organism>
<accession>A0A7W6EIH6</accession>
<sequence length="142" mass="15274">MNPVVINERFAVCGQIRPKDIADIARAGYAAIINNRPDGEVFLQPSAAAISAATQGAAMESVNIPIAGPDITEAKVRMLQKVLAESRGPVLAFCRSGSRSLILWAIGEVFDGRMRKKDLVPFGNARGFDLSRAVGWLTENGY</sequence>
<dbReference type="GO" id="GO:0016787">
    <property type="term" value="F:hydrolase activity"/>
    <property type="evidence" value="ECO:0007669"/>
    <property type="project" value="InterPro"/>
</dbReference>
<dbReference type="Proteomes" id="UP000537592">
    <property type="component" value="Unassembled WGS sequence"/>
</dbReference>
<dbReference type="NCBIfam" id="TIGR01244">
    <property type="entry name" value="TIGR01244 family sulfur transferase"/>
    <property type="match status" value="1"/>
</dbReference>
<gene>
    <name evidence="2" type="ORF">FHS81_003210</name>
</gene>
<proteinExistence type="predicted"/>
<protein>
    <submittedName>
        <fullName evidence="2">Uncharacterized protein (TIGR01244 family)</fullName>
    </submittedName>
</protein>
<dbReference type="Gene3D" id="3.90.190.10">
    <property type="entry name" value="Protein tyrosine phosphatase superfamily"/>
    <property type="match status" value="1"/>
</dbReference>
<dbReference type="EMBL" id="JACICC010000011">
    <property type="protein sequence ID" value="MBB3811098.1"/>
    <property type="molecule type" value="Genomic_DNA"/>
</dbReference>
<keyword evidence="3" id="KW-1185">Reference proteome</keyword>
<dbReference type="RefSeq" id="WP_343052519.1">
    <property type="nucleotide sequence ID" value="NZ_JACICC010000011.1"/>
</dbReference>
<comment type="caution">
    <text evidence="2">The sequence shown here is derived from an EMBL/GenBank/DDBJ whole genome shotgun (WGS) entry which is preliminary data.</text>
</comment>
<reference evidence="2 3" key="1">
    <citation type="submission" date="2020-08" db="EMBL/GenBank/DDBJ databases">
        <title>Genomic Encyclopedia of Type Strains, Phase IV (KMG-IV): sequencing the most valuable type-strain genomes for metagenomic binning, comparative biology and taxonomic classification.</title>
        <authorList>
            <person name="Goeker M."/>
        </authorList>
    </citation>
    <scope>NUCLEOTIDE SEQUENCE [LARGE SCALE GENOMIC DNA]</scope>
    <source>
        <strain evidence="2 3">DSM 28760</strain>
    </source>
</reference>
<feature type="domain" description="Beta-lactamase hydrolase-like protein phosphatase-like" evidence="1">
    <location>
        <begin position="6"/>
        <end position="108"/>
    </location>
</feature>
<dbReference type="InterPro" id="IPR005939">
    <property type="entry name" value="BLH_phosphatase-like"/>
</dbReference>
<dbReference type="AlphaFoldDB" id="A0A7W6EIH6"/>
<dbReference type="Pfam" id="PF04273">
    <property type="entry name" value="BLH_phosphatase"/>
    <property type="match status" value="1"/>
</dbReference>
<name>A0A7W6EIH6_9HYPH</name>
<dbReference type="InterPro" id="IPR029021">
    <property type="entry name" value="Prot-tyrosine_phosphatase-like"/>
</dbReference>
<evidence type="ECO:0000259" key="1">
    <source>
        <dbReference type="Pfam" id="PF04273"/>
    </source>
</evidence>
<evidence type="ECO:0000313" key="3">
    <source>
        <dbReference type="Proteomes" id="UP000537592"/>
    </source>
</evidence>
<evidence type="ECO:0000313" key="2">
    <source>
        <dbReference type="EMBL" id="MBB3811098.1"/>
    </source>
</evidence>